<dbReference type="InterPro" id="IPR016032">
    <property type="entry name" value="Sig_transdc_resp-reg_C-effctor"/>
</dbReference>
<dbReference type="PANTHER" id="PTHR36842">
    <property type="entry name" value="PROTEIN TOLB HOMOLOG"/>
    <property type="match status" value="1"/>
</dbReference>
<dbReference type="InterPro" id="IPR011042">
    <property type="entry name" value="6-blade_b-propeller_TolB-like"/>
</dbReference>
<gene>
    <name evidence="5" type="primary">qseB_1</name>
    <name evidence="5" type="ORF">LuPra_03966</name>
</gene>
<keyword evidence="2 3" id="KW-0238">DNA-binding</keyword>
<dbReference type="InterPro" id="IPR036388">
    <property type="entry name" value="WH-like_DNA-bd_sf"/>
</dbReference>
<feature type="DNA-binding region" description="OmpR/PhoB-type" evidence="3">
    <location>
        <begin position="6"/>
        <end position="102"/>
    </location>
</feature>
<dbReference type="GO" id="GO:0003677">
    <property type="term" value="F:DNA binding"/>
    <property type="evidence" value="ECO:0007669"/>
    <property type="project" value="UniProtKB-UniRule"/>
</dbReference>
<dbReference type="PATRIC" id="fig|1813736.3.peg.4195"/>
<dbReference type="CDD" id="cd00383">
    <property type="entry name" value="trans_reg_C"/>
    <property type="match status" value="1"/>
</dbReference>
<dbReference type="Gene3D" id="2.120.10.30">
    <property type="entry name" value="TolB, C-terminal domain"/>
    <property type="match status" value="2"/>
</dbReference>
<dbReference type="SMART" id="SM00862">
    <property type="entry name" value="Trans_reg_C"/>
    <property type="match status" value="1"/>
</dbReference>
<name>A0A143PPU6_LUTPR</name>
<evidence type="ECO:0000256" key="2">
    <source>
        <dbReference type="ARBA" id="ARBA00023125"/>
    </source>
</evidence>
<protein>
    <submittedName>
        <fullName evidence="5">Transcriptional regulatory protein QseB</fullName>
    </submittedName>
</protein>
<proteinExistence type="inferred from homology"/>
<comment type="similarity">
    <text evidence="1">Belongs to the TolB family.</text>
</comment>
<dbReference type="Pfam" id="PF07676">
    <property type="entry name" value="PD40"/>
    <property type="match status" value="3"/>
</dbReference>
<dbReference type="InterPro" id="IPR001867">
    <property type="entry name" value="OmpR/PhoB-type_DNA-bd"/>
</dbReference>
<dbReference type="GO" id="GO:0006355">
    <property type="term" value="P:regulation of DNA-templated transcription"/>
    <property type="evidence" value="ECO:0007669"/>
    <property type="project" value="InterPro"/>
</dbReference>
<dbReference type="PROSITE" id="PS51755">
    <property type="entry name" value="OMPR_PHOB"/>
    <property type="match status" value="1"/>
</dbReference>
<dbReference type="GO" id="GO:0000160">
    <property type="term" value="P:phosphorelay signal transduction system"/>
    <property type="evidence" value="ECO:0007669"/>
    <property type="project" value="InterPro"/>
</dbReference>
<reference evidence="6" key="2">
    <citation type="submission" date="2016-04" db="EMBL/GenBank/DDBJ databases">
        <title>First Complete Genome Sequence of a Subdivision 6 Acidobacterium.</title>
        <authorList>
            <person name="Huang S."/>
            <person name="Vieira S."/>
            <person name="Bunk B."/>
            <person name="Riedel T."/>
            <person name="Sproeer C."/>
            <person name="Overmann J."/>
        </authorList>
    </citation>
    <scope>NUCLEOTIDE SEQUENCE [LARGE SCALE GENOMIC DNA]</scope>
    <source>
        <strain evidence="6">DSM 100886 HEG_-6_39</strain>
    </source>
</reference>
<keyword evidence="6" id="KW-1185">Reference proteome</keyword>
<feature type="domain" description="OmpR/PhoB-type" evidence="4">
    <location>
        <begin position="6"/>
        <end position="102"/>
    </location>
</feature>
<evidence type="ECO:0000256" key="3">
    <source>
        <dbReference type="PROSITE-ProRule" id="PRU01091"/>
    </source>
</evidence>
<evidence type="ECO:0000256" key="1">
    <source>
        <dbReference type="ARBA" id="ARBA00009820"/>
    </source>
</evidence>
<evidence type="ECO:0000259" key="4">
    <source>
        <dbReference type="PROSITE" id="PS51755"/>
    </source>
</evidence>
<dbReference type="Gene3D" id="1.10.10.10">
    <property type="entry name" value="Winged helix-like DNA-binding domain superfamily/Winged helix DNA-binding domain"/>
    <property type="match status" value="1"/>
</dbReference>
<dbReference type="STRING" id="1855912.LuPra_03966"/>
<dbReference type="RefSeq" id="WP_110172338.1">
    <property type="nucleotide sequence ID" value="NZ_CP015136.1"/>
</dbReference>
<evidence type="ECO:0000313" key="5">
    <source>
        <dbReference type="EMBL" id="AMY10727.1"/>
    </source>
</evidence>
<evidence type="ECO:0000313" key="6">
    <source>
        <dbReference type="Proteomes" id="UP000076079"/>
    </source>
</evidence>
<dbReference type="SUPFAM" id="SSF46894">
    <property type="entry name" value="C-terminal effector domain of the bipartite response regulators"/>
    <property type="match status" value="1"/>
</dbReference>
<organism evidence="5 6">
    <name type="scientific">Luteitalea pratensis</name>
    <dbReference type="NCBI Taxonomy" id="1855912"/>
    <lineage>
        <taxon>Bacteria</taxon>
        <taxon>Pseudomonadati</taxon>
        <taxon>Acidobacteriota</taxon>
        <taxon>Vicinamibacteria</taxon>
        <taxon>Vicinamibacterales</taxon>
        <taxon>Vicinamibacteraceae</taxon>
        <taxon>Luteitalea</taxon>
    </lineage>
</organism>
<dbReference type="EMBL" id="CP015136">
    <property type="protein sequence ID" value="AMY10727.1"/>
    <property type="molecule type" value="Genomic_DNA"/>
</dbReference>
<accession>A0A143PPU6</accession>
<sequence length="416" mass="44648">MSLEINEIYGFGSCRLDVGRRLVISAGNPVALPPKTFELLVLLVRHAGRALSKQELMTALWPNTFVEEANLSFQVSTLRKALGVDGAAWIETLPTHGYRFSADVLALAPPVAATPIPSPTPGPSRARVDWRWIGMGASVIVLALAAFVILDRSGRRLAGGTDGETEAVTLTAYEGMESSPSLSPDGSQVAFVWSGATPTQQDIYVKLVGPGEPVRLTTHPARDDSPAWSPDGQSIAFLRWTAGNDTDVDVLLIPALGNGAERRIASTTVRPTSRHISRLAWTPDGKWLAIAAAPSPTQRHGIWLLSPDGREQRRLTKSHGITGYANGDASLAFSTDGRHLAFARSRSAGVDALYVQALSPDMKPVGDAVAVTEESPRASLGKRSWFGVALSPDESTLLYSVVESLNRDLMLVDRTR</sequence>
<reference evidence="5 6" key="1">
    <citation type="journal article" date="2016" name="Genome Announc.">
        <title>First Complete Genome Sequence of a Subdivision 6 Acidobacterium Strain.</title>
        <authorList>
            <person name="Huang S."/>
            <person name="Vieira S."/>
            <person name="Bunk B."/>
            <person name="Riedel T."/>
            <person name="Sproer C."/>
            <person name="Overmann J."/>
        </authorList>
    </citation>
    <scope>NUCLEOTIDE SEQUENCE [LARGE SCALE GENOMIC DNA]</scope>
    <source>
        <strain evidence="6">DSM 100886 HEG_-6_39</strain>
    </source>
</reference>
<dbReference type="Proteomes" id="UP000076079">
    <property type="component" value="Chromosome"/>
</dbReference>
<dbReference type="AlphaFoldDB" id="A0A143PPU6"/>
<dbReference type="SUPFAM" id="SSF69304">
    <property type="entry name" value="Tricorn protease N-terminal domain"/>
    <property type="match status" value="1"/>
</dbReference>
<dbReference type="OrthoDB" id="113438at2"/>
<dbReference type="InterPro" id="IPR011659">
    <property type="entry name" value="WD40"/>
</dbReference>
<dbReference type="KEGG" id="abac:LuPra_03966"/>
<dbReference type="Pfam" id="PF00486">
    <property type="entry name" value="Trans_reg_C"/>
    <property type="match status" value="1"/>
</dbReference>
<dbReference type="PANTHER" id="PTHR36842:SF1">
    <property type="entry name" value="PROTEIN TOLB"/>
    <property type="match status" value="1"/>
</dbReference>